<accession>A0AA46MGS8</accession>
<protein>
    <submittedName>
        <fullName evidence="1">Uncharacterized protein</fullName>
    </submittedName>
</protein>
<name>A0AA46MGS8_9VIRU</name>
<organism evidence="1 2">
    <name type="scientific">Lokiarchaeia virus SkuldV1</name>
    <dbReference type="NCBI Taxonomy" id="3058189"/>
    <lineage>
        <taxon>Viruses</taxon>
        <taxon>Varidnaviria</taxon>
        <taxon>Abadenavirae</taxon>
        <taxon>Produgelaviricota</taxon>
        <taxon>Belvinaviricetes</taxon>
        <taxon>Atroposvirales</taxon>
        <taxon>Skuldviridae</taxon>
        <taxon>Delusorvirus</taxon>
        <taxon>Delusorvirus hikurangiense</taxon>
    </lineage>
</organism>
<evidence type="ECO:0000313" key="1">
    <source>
        <dbReference type="EMBL" id="UPO70964.1"/>
    </source>
</evidence>
<keyword evidence="2" id="KW-1185">Reference proteome</keyword>
<evidence type="ECO:0000313" key="2">
    <source>
        <dbReference type="Proteomes" id="UP001157400"/>
    </source>
</evidence>
<proteinExistence type="predicted"/>
<dbReference type="EMBL" id="OK558607">
    <property type="protein sequence ID" value="UPO70964.1"/>
    <property type="molecule type" value="Genomic_DNA"/>
</dbReference>
<dbReference type="Proteomes" id="UP001157400">
    <property type="component" value="Segment"/>
</dbReference>
<reference evidence="1" key="1">
    <citation type="submission" date="2021-10" db="EMBL/GenBank/DDBJ databases">
        <authorList>
            <person name="Medvedeva S."/>
            <person name="Sun J."/>
            <person name="Yutin N."/>
            <person name="Koonin E.V."/>
            <person name="Nunoura T."/>
            <person name="Rinke C."/>
            <person name="Krupovic M."/>
        </authorList>
    </citation>
    <scope>NUCLEOTIDE SEQUENCE</scope>
    <source>
        <strain evidence="1">SkuldV1</strain>
    </source>
</reference>
<sequence length="63" mass="7515">MSKHLERKIRIYFECYEKTIDSDALELIKDSEIVNGVLILPQIRKPKFKDIRSFNTKTESEQK</sequence>
<gene>
    <name evidence="1" type="ORF">11324_00010</name>
</gene>